<dbReference type="EMBL" id="KC894740">
    <property type="protein sequence ID" value="AGO19780.1"/>
    <property type="molecule type" value="Genomic_DNA"/>
</dbReference>
<sequence>MLDYTYINYRLLLMIFEIYINYILLIFKYVLIVI</sequence>
<evidence type="ECO:0000256" key="1">
    <source>
        <dbReference type="SAM" id="Phobius"/>
    </source>
</evidence>
<dbReference type="GeneID" id="16017250"/>
<reference evidence="2" key="1">
    <citation type="journal article" date="2013" name="PLoS ONE">
        <title>The Plastid Genome of the Red Macroalga Grateloupia taiwanensis (Halymeniaceae).</title>
        <authorList>
            <person name="Depriest M.S."/>
            <person name="Bhattacharya D."/>
            <person name="Lopez-Bautista J.M."/>
        </authorList>
    </citation>
    <scope>NUCLEOTIDE SEQUENCE</scope>
</reference>
<evidence type="ECO:0000313" key="2">
    <source>
        <dbReference type="EMBL" id="AGO19780.1"/>
    </source>
</evidence>
<gene>
    <name evidence="2" type="primary">orf08</name>
</gene>
<organism evidence="2">
    <name type="scientific">Phyllymenia taiwanensis</name>
    <dbReference type="NCBI Taxonomy" id="1260292"/>
    <lineage>
        <taxon>Eukaryota</taxon>
        <taxon>Rhodophyta</taxon>
        <taxon>Florideophyceae</taxon>
        <taxon>Rhodymeniophycidae</taxon>
        <taxon>Halymeniales</taxon>
        <taxon>Halymeniaceae</taxon>
        <taxon>Phyllymenia</taxon>
    </lineage>
</organism>
<accession>R9XYC3</accession>
<dbReference type="AlphaFoldDB" id="R9XYC3"/>
<keyword evidence="1" id="KW-0812">Transmembrane</keyword>
<protein>
    <submittedName>
        <fullName evidence="2">Uncharacterized protein</fullName>
    </submittedName>
</protein>
<keyword evidence="1" id="KW-1133">Transmembrane helix</keyword>
<keyword evidence="2" id="KW-0934">Plastid</keyword>
<feature type="transmembrane region" description="Helical" evidence="1">
    <location>
        <begin position="12"/>
        <end position="31"/>
    </location>
</feature>
<dbReference type="RefSeq" id="YP_008144762.1">
    <property type="nucleotide sequence ID" value="NC_021618.1"/>
</dbReference>
<proteinExistence type="predicted"/>
<reference evidence="2" key="2">
    <citation type="submission" date="2013-04" db="EMBL/GenBank/DDBJ databases">
        <authorList>
            <person name="DePriest M.S.Jr."/>
            <person name="Bhattacharya D."/>
            <person name="Lopez-Bautista J.M."/>
        </authorList>
    </citation>
    <scope>NUCLEOTIDE SEQUENCE</scope>
</reference>
<keyword evidence="1" id="KW-0472">Membrane</keyword>
<geneLocation type="plastid" evidence="2"/>
<name>R9XYC3_9FLOR</name>